<dbReference type="InterPro" id="IPR000412">
    <property type="entry name" value="ABC_2_transport"/>
</dbReference>
<feature type="domain" description="ABC transmembrane type-2" evidence="6">
    <location>
        <begin position="33"/>
        <end position="262"/>
    </location>
</feature>
<feature type="transmembrane region" description="Helical" evidence="5">
    <location>
        <begin position="117"/>
        <end position="145"/>
    </location>
</feature>
<evidence type="ECO:0000259" key="6">
    <source>
        <dbReference type="PROSITE" id="PS51012"/>
    </source>
</evidence>
<keyword evidence="8" id="KW-1185">Reference proteome</keyword>
<dbReference type="PRINTS" id="PR00164">
    <property type="entry name" value="ABC2TRNSPORT"/>
</dbReference>
<keyword evidence="4 5" id="KW-0472">Membrane</keyword>
<dbReference type="GO" id="GO:0140359">
    <property type="term" value="F:ABC-type transporter activity"/>
    <property type="evidence" value="ECO:0007669"/>
    <property type="project" value="InterPro"/>
</dbReference>
<dbReference type="PANTHER" id="PTHR43332">
    <property type="entry name" value="INNER MEMBRANE TRANSPORT PERMEASE YADH-RELATED"/>
    <property type="match status" value="1"/>
</dbReference>
<dbReference type="RefSeq" id="WP_068349705.1">
    <property type="nucleotide sequence ID" value="NZ_LQBQ01000038.1"/>
</dbReference>
<dbReference type="PIRSF" id="PIRSF006648">
    <property type="entry name" value="DrrB"/>
    <property type="match status" value="1"/>
</dbReference>
<comment type="caution">
    <text evidence="5">Lacks conserved residue(s) required for the propagation of feature annotation.</text>
</comment>
<gene>
    <name evidence="7" type="ORF">AVO45_14655</name>
</gene>
<keyword evidence="2 5" id="KW-0812">Transmembrane</keyword>
<dbReference type="InterPro" id="IPR047817">
    <property type="entry name" value="ABC2_TM_bact-type"/>
</dbReference>
<comment type="similarity">
    <text evidence="5">Belongs to the ABC-2 integral membrane protein family.</text>
</comment>
<evidence type="ECO:0000313" key="8">
    <source>
        <dbReference type="Proteomes" id="UP000053791"/>
    </source>
</evidence>
<evidence type="ECO:0000256" key="5">
    <source>
        <dbReference type="RuleBase" id="RU361157"/>
    </source>
</evidence>
<name>A0A0X3TGB0_9RHOB</name>
<evidence type="ECO:0000256" key="1">
    <source>
        <dbReference type="ARBA" id="ARBA00004141"/>
    </source>
</evidence>
<dbReference type="PANTHER" id="PTHR43332:SF2">
    <property type="entry name" value="INNER MEMBRANE TRANSPORT PERMEASE YADH"/>
    <property type="match status" value="1"/>
</dbReference>
<feature type="transmembrane region" description="Helical" evidence="5">
    <location>
        <begin position="151"/>
        <end position="175"/>
    </location>
</feature>
<dbReference type="Pfam" id="PF01061">
    <property type="entry name" value="ABC2_membrane"/>
    <property type="match status" value="1"/>
</dbReference>
<keyword evidence="5" id="KW-0813">Transport</keyword>
<dbReference type="OrthoDB" id="9804001at2"/>
<accession>A0A0X3TGB0</accession>
<dbReference type="GO" id="GO:0043190">
    <property type="term" value="C:ATP-binding cassette (ABC) transporter complex"/>
    <property type="evidence" value="ECO:0007669"/>
    <property type="project" value="InterPro"/>
</dbReference>
<evidence type="ECO:0000256" key="2">
    <source>
        <dbReference type="ARBA" id="ARBA00022692"/>
    </source>
</evidence>
<sequence length="267" mass="28515">MENFVDQDVHRFGRFNWMGLYTLGKREVLRFLAVWTQTLLAPLVTAGLFLVIFNIAVGPGRPDVMGVPFLTFLAPGIMMMTVIQNAFANTSSSMVISKVQGNIVDTLMPPLSPLEILLGYLAGAVARGALIALCVGLALALVLGITPEHPLVAAVFVLLGGAFMGALGLFAGVFANKFDQMAAITNFIVTPLAFLSGTFYSVEALPPVLYRVTHANPVFYLIDGLRFGMIGVSDSSPLLGLAICTGATAAVCLVVWQMLRTGYRLKA</sequence>
<evidence type="ECO:0000313" key="7">
    <source>
        <dbReference type="EMBL" id="KUJ73326.1"/>
    </source>
</evidence>
<dbReference type="PROSITE" id="PS51012">
    <property type="entry name" value="ABC_TM2"/>
    <property type="match status" value="1"/>
</dbReference>
<feature type="transmembrane region" description="Helical" evidence="5">
    <location>
        <begin position="69"/>
        <end position="88"/>
    </location>
</feature>
<dbReference type="InterPro" id="IPR013525">
    <property type="entry name" value="ABC2_TM"/>
</dbReference>
<comment type="caution">
    <text evidence="7">The sequence shown here is derived from an EMBL/GenBank/DDBJ whole genome shotgun (WGS) entry which is preliminary data.</text>
</comment>
<feature type="transmembrane region" description="Helical" evidence="5">
    <location>
        <begin position="238"/>
        <end position="259"/>
    </location>
</feature>
<dbReference type="EMBL" id="LQBQ01000038">
    <property type="protein sequence ID" value="KUJ73326.1"/>
    <property type="molecule type" value="Genomic_DNA"/>
</dbReference>
<reference evidence="8" key="1">
    <citation type="submission" date="2015-12" db="EMBL/GenBank/DDBJ databases">
        <authorList>
            <person name="Zhang G."/>
            <person name="Stingl U."/>
        </authorList>
    </citation>
    <scope>NUCLEOTIDE SEQUENCE [LARGE SCALE GENOMIC DNA]</scope>
    <source>
        <strain evidence="8">ZGT118</strain>
    </source>
</reference>
<proteinExistence type="inferred from homology"/>
<protein>
    <recommendedName>
        <fullName evidence="5">Transport permease protein</fullName>
    </recommendedName>
</protein>
<keyword evidence="3 5" id="KW-1133">Transmembrane helix</keyword>
<dbReference type="Proteomes" id="UP000053791">
    <property type="component" value="Unassembled WGS sequence"/>
</dbReference>
<dbReference type="InterPro" id="IPR052522">
    <property type="entry name" value="ABC-2_transport_permease"/>
</dbReference>
<comment type="subcellular location">
    <subcellularLocation>
        <location evidence="5">Cell inner membrane</location>
        <topology evidence="5">Multi-pass membrane protein</topology>
    </subcellularLocation>
    <subcellularLocation>
        <location evidence="1">Membrane</location>
        <topology evidence="1">Multi-pass membrane protein</topology>
    </subcellularLocation>
</comment>
<evidence type="ECO:0000256" key="4">
    <source>
        <dbReference type="ARBA" id="ARBA00023136"/>
    </source>
</evidence>
<dbReference type="STRING" id="1685379.AVO45_14655"/>
<organism evidence="7 8">
    <name type="scientific">Ruegeria marisrubri</name>
    <dbReference type="NCBI Taxonomy" id="1685379"/>
    <lineage>
        <taxon>Bacteria</taxon>
        <taxon>Pseudomonadati</taxon>
        <taxon>Pseudomonadota</taxon>
        <taxon>Alphaproteobacteria</taxon>
        <taxon>Rhodobacterales</taxon>
        <taxon>Roseobacteraceae</taxon>
        <taxon>Ruegeria</taxon>
    </lineage>
</organism>
<feature type="transmembrane region" description="Helical" evidence="5">
    <location>
        <begin position="32"/>
        <end position="57"/>
    </location>
</feature>
<keyword evidence="5" id="KW-1003">Cell membrane</keyword>
<dbReference type="AlphaFoldDB" id="A0A0X3TGB0"/>
<evidence type="ECO:0000256" key="3">
    <source>
        <dbReference type="ARBA" id="ARBA00022989"/>
    </source>
</evidence>